<dbReference type="Proteomes" id="UP000250668">
    <property type="component" value="Unassembled WGS sequence"/>
</dbReference>
<evidence type="ECO:0000259" key="2">
    <source>
        <dbReference type="Pfam" id="PF00128"/>
    </source>
</evidence>
<dbReference type="SUPFAM" id="SSF51445">
    <property type="entry name" value="(Trans)glycosidases"/>
    <property type="match status" value="1"/>
</dbReference>
<organism evidence="3 4">
    <name type="scientific">Lactobacillus gasseri</name>
    <dbReference type="NCBI Taxonomy" id="1596"/>
    <lineage>
        <taxon>Bacteria</taxon>
        <taxon>Bacillati</taxon>
        <taxon>Bacillota</taxon>
        <taxon>Bacilli</taxon>
        <taxon>Lactobacillales</taxon>
        <taxon>Lactobacillaceae</taxon>
        <taxon>Lactobacillus</taxon>
    </lineage>
</organism>
<feature type="domain" description="Glycosyl hydrolase family 13 catalytic" evidence="2">
    <location>
        <begin position="12"/>
        <end position="123"/>
    </location>
</feature>
<name>A0AB33ZW81_LACGS</name>
<proteinExistence type="inferred from homology"/>
<accession>A0AB33ZW81</accession>
<comment type="similarity">
    <text evidence="1">Belongs to the glycosyl hydrolase 13 family. Sucrose phosphorylase subfamily.</text>
</comment>
<evidence type="ECO:0000313" key="3">
    <source>
        <dbReference type="EMBL" id="GBA96397.1"/>
    </source>
</evidence>
<gene>
    <name evidence="3" type="ORF">LJCM1025_10050</name>
</gene>
<evidence type="ECO:0000313" key="4">
    <source>
        <dbReference type="Proteomes" id="UP000250668"/>
    </source>
</evidence>
<dbReference type="GO" id="GO:0005975">
    <property type="term" value="P:carbohydrate metabolic process"/>
    <property type="evidence" value="ECO:0007669"/>
    <property type="project" value="InterPro"/>
</dbReference>
<reference evidence="3 4" key="1">
    <citation type="journal article" date="2018" name="Int. J. Syst. Evol. Microbiol.">
        <title>Lactobacillus paragasseri sp. nov., a sister taxon of Lactobacillus gasseri, based on whole-genome sequence analyses.</title>
        <authorList>
            <person name="Tanizawa Y."/>
            <person name="Tada I."/>
            <person name="Kobayashi H."/>
            <person name="Endo A."/>
            <person name="Maeno S."/>
            <person name="Toyoda A."/>
            <person name="Arita M."/>
            <person name="Nakamura Y."/>
            <person name="Sakamoto M."/>
            <person name="Ohkuma M."/>
            <person name="Tohno M."/>
        </authorList>
    </citation>
    <scope>NUCLEOTIDE SEQUENCE [LARGE SCALE GENOMIC DNA]</scope>
    <source>
        <strain evidence="3 4">JCM 1025</strain>
    </source>
</reference>
<dbReference type="InterPro" id="IPR017853">
    <property type="entry name" value="GH"/>
</dbReference>
<dbReference type="InterPro" id="IPR006047">
    <property type="entry name" value="GH13_cat_dom"/>
</dbReference>
<dbReference type="PANTHER" id="PTHR38784">
    <property type="entry name" value="SUCROSE PHOSPHORYLASE"/>
    <property type="match status" value="1"/>
</dbReference>
<dbReference type="EMBL" id="BEXJ01000002">
    <property type="protein sequence ID" value="GBA96397.1"/>
    <property type="molecule type" value="Genomic_DNA"/>
</dbReference>
<dbReference type="AlphaFoldDB" id="A0AB33ZW81"/>
<dbReference type="Gene3D" id="3.20.20.80">
    <property type="entry name" value="Glycosidases"/>
    <property type="match status" value="1"/>
</dbReference>
<dbReference type="PANTHER" id="PTHR38784:SF1">
    <property type="entry name" value="SUCROSE PHOSPHORYLASE"/>
    <property type="match status" value="1"/>
</dbReference>
<dbReference type="Pfam" id="PF00128">
    <property type="entry name" value="Alpha-amylase"/>
    <property type="match status" value="1"/>
</dbReference>
<sequence length="159" mass="18805">MKLQNKTMLITYADSLGNNLNDLSEVMEHYFKGAIGGIHVLPIFPSTGDRGFSPTRYDEIDPKFGTWQDFEKLGEKYYLMLDFMINHISKHSKYYQDFQKKGENSKYKDLFLDWNKFWPEGRPTKEDIDRIYKRKDKAPYQEITFADGSKSKLWNTFGD</sequence>
<comment type="caution">
    <text evidence="3">The sequence shown here is derived from an EMBL/GenBank/DDBJ whole genome shotgun (WGS) entry which is preliminary data.</text>
</comment>
<evidence type="ECO:0000256" key="1">
    <source>
        <dbReference type="ARBA" id="ARBA00008452"/>
    </source>
</evidence>
<protein>
    <recommendedName>
        <fullName evidence="2">Glycosyl hydrolase family 13 catalytic domain-containing protein</fullName>
    </recommendedName>
</protein>